<keyword evidence="1" id="KW-0472">Membrane</keyword>
<sequence>MAVIDMVIVCIASILVEYKLLQGKYIFFSTFTNFNICFFIVYLLPIILFEFNPNESYFILLYPQSIEKGYIYIRIFYYTWFILTLLFFLRIRKNNIIIMKGFKIFPKNYLFVIWIVMIFLYFLCISAPLGFNPGLTFSRLINPRAFTYIRAGYGPINHVLSVLKLLMLILAIYIFINKKSIGSVNLLFFSIMINILGGSKTSFLNFLIIFILVSSKMDFKFRKVKLSKFVKYGILGAILLISAFMIFYKPGEVVSVNDAIEGLKGYQKEAYYTVRVINDFDWNIEYTYEGLVDTITPFVPRIIWDDKPYSGFYQRYWRDIYEPNAVLYQTSTFGALAEAHMMFGMFGAFLYAIIFYFICKKSFIFYQKINTFFGMFIVAYVQCSMYFFVRGGLFSSTVVAFVYQSIIAYIILVLFQKLFKRNNEPSKHITYKKM</sequence>
<feature type="transmembrane region" description="Helical" evidence="1">
    <location>
        <begin position="229"/>
        <end position="248"/>
    </location>
</feature>
<feature type="transmembrane region" description="Helical" evidence="1">
    <location>
        <begin position="109"/>
        <end position="131"/>
    </location>
</feature>
<keyword evidence="1" id="KW-1133">Transmembrane helix</keyword>
<dbReference type="Proteomes" id="UP001057868">
    <property type="component" value="Unassembled WGS sequence"/>
</dbReference>
<evidence type="ECO:0008006" key="4">
    <source>
        <dbReference type="Google" id="ProtNLM"/>
    </source>
</evidence>
<feature type="transmembrane region" description="Helical" evidence="1">
    <location>
        <begin position="69"/>
        <end position="89"/>
    </location>
</feature>
<evidence type="ECO:0000256" key="1">
    <source>
        <dbReference type="SAM" id="Phobius"/>
    </source>
</evidence>
<evidence type="ECO:0000313" key="2">
    <source>
        <dbReference type="EMBL" id="GKU27230.1"/>
    </source>
</evidence>
<feature type="transmembrane region" description="Helical" evidence="1">
    <location>
        <begin position="25"/>
        <end position="49"/>
    </location>
</feature>
<accession>A0A9W5Y637</accession>
<evidence type="ECO:0000313" key="3">
    <source>
        <dbReference type="Proteomes" id="UP001057868"/>
    </source>
</evidence>
<organism evidence="2 3">
    <name type="scientific">Clostridium folliculivorans</name>
    <dbReference type="NCBI Taxonomy" id="2886038"/>
    <lineage>
        <taxon>Bacteria</taxon>
        <taxon>Bacillati</taxon>
        <taxon>Bacillota</taxon>
        <taxon>Clostridia</taxon>
        <taxon>Eubacteriales</taxon>
        <taxon>Clostridiaceae</taxon>
        <taxon>Clostridium</taxon>
    </lineage>
</organism>
<dbReference type="AlphaFoldDB" id="A0A9W5Y637"/>
<feature type="transmembrane region" description="Helical" evidence="1">
    <location>
        <begin position="401"/>
        <end position="419"/>
    </location>
</feature>
<feature type="transmembrane region" description="Helical" evidence="1">
    <location>
        <begin position="339"/>
        <end position="359"/>
    </location>
</feature>
<name>A0A9W5Y637_9CLOT</name>
<feature type="transmembrane region" description="Helical" evidence="1">
    <location>
        <begin position="371"/>
        <end position="389"/>
    </location>
</feature>
<protein>
    <recommendedName>
        <fullName evidence="4">Oligosaccharide repeat unit polymerase</fullName>
    </recommendedName>
</protein>
<feature type="transmembrane region" description="Helical" evidence="1">
    <location>
        <begin position="151"/>
        <end position="173"/>
    </location>
</feature>
<proteinExistence type="predicted"/>
<gene>
    <name evidence="2" type="ORF">CFOLD11_40570</name>
</gene>
<comment type="caution">
    <text evidence="2">The sequence shown here is derived from an EMBL/GenBank/DDBJ whole genome shotgun (WGS) entry which is preliminary data.</text>
</comment>
<keyword evidence="3" id="KW-1185">Reference proteome</keyword>
<keyword evidence="1" id="KW-0812">Transmembrane</keyword>
<feature type="transmembrane region" description="Helical" evidence="1">
    <location>
        <begin position="202"/>
        <end position="217"/>
    </location>
</feature>
<dbReference type="EMBL" id="BQXY01000010">
    <property type="protein sequence ID" value="GKU27230.1"/>
    <property type="molecule type" value="Genomic_DNA"/>
</dbReference>
<reference evidence="2" key="1">
    <citation type="journal article" date="2023" name="Int. J. Syst. Evol. Microbiol.">
        <title>&lt;i&gt;Clostridium folliculivorans&lt;/i&gt; sp. nov., isolated from soil samples of an organic paddy in Japan.</title>
        <authorList>
            <person name="Tazawa J."/>
            <person name="Kobayashi H."/>
            <person name="Tanizawa Y."/>
            <person name="Uchino A."/>
            <person name="Tanaka F."/>
            <person name="Urashima Y."/>
            <person name="Miura S."/>
            <person name="Sakamoto M."/>
            <person name="Ohkuma M."/>
            <person name="Tohno M."/>
        </authorList>
    </citation>
    <scope>NUCLEOTIDE SEQUENCE</scope>
    <source>
        <strain evidence="2">D1-1</strain>
    </source>
</reference>